<evidence type="ECO:0000313" key="2">
    <source>
        <dbReference type="Proteomes" id="UP000808038"/>
    </source>
</evidence>
<reference evidence="1" key="1">
    <citation type="submission" date="2020-02" db="EMBL/GenBank/DDBJ databases">
        <authorList>
            <person name="Fontana A."/>
            <person name="Patrone V."/>
            <person name="Morelli L."/>
        </authorList>
    </citation>
    <scope>NUCLEOTIDE SEQUENCE</scope>
    <source>
        <strain evidence="1">CCUG 30943</strain>
    </source>
</reference>
<dbReference type="RefSeq" id="WP_167846710.1">
    <property type="nucleotide sequence ID" value="NZ_JAAOCW010000001.1"/>
</dbReference>
<name>A0AAE2V8F6_WEICO</name>
<proteinExistence type="predicted"/>
<sequence length="1083" mass="113713">MANKFSSLIFTEEGKDVITKALADKGQMSIINAYTFTVSLTKDLTYSQISGLNPKQTKPMGTVTTDLTNNTVESRLIIDNRDVTADYNLKGIAITGVYGTDNYVLGIINTNETTLVPAYNGQSAQTINLDVSFAISDSSIVTVNTQYAGMLTVADYIALQKYIDQRDATKADDTAAVHKTGNETINDIKTFLKTIVGSVSGNSGTSDRVNTLAINADVALSSLNNGVYLSTNASKTTSDKPTGAAETYVFVKESNVERFTDISNGQSYFRVKNGSTYTAWNRFSTAAELSNVDASAVHKTGNETIGGSKTFSSAIIANLQGNADTATKLKTARTISFSGAATGTGTFDGSGNVDIALTESAITRTNTSSSQSLAVGGTVTIIDSITTNTSGEITGVNVKTATMPSVYPPNNDSNLVHRSGAETIGGSKTFTDGISGALAGNATSATKLANARKINGENFDGTADINVDPVVQVISTNKDVFTLDNGFYYYSNVSATNMPSGSSNYFVVEVIQSGNNGFMQLVDSNNNAWWTTKTGGAWSSWKAVANDALVAHLDTAETFTGKKTFSAGISTTNLDVSDTTNLKTLNVANPINGAISARKLPADAYDFAVLASNVTKYQGIWYTDGTEIANGPTDSWSWNTVEVIGGYGNGSGIIRTAGFGYNQEYITTVNSGKIVGWNAVASVAKSVQKSGDTMTGALTVGGNPLTGGSGTYIGNNGYIELGAATAFIDFHGGNSTSDYTSRMYDSGDGLGNKIVDKSGFKVISTPLLASSTNKYNLDTVALGSLVLTGYSHKAIVSVRTDLLGTSPYTQNGDGTTNVLDNVVITWERGYNEKYGTQTITNLWESMTWQRSMRNGVFQPWTQIITSSNIGSQSVTAAGKLTTPRTIGGVLFDGTSNINLPGVNIAGNQSTSGNAATATKWQTARTLALTGDVTGSATIDGSGNVSIATTGSNLVHKTGAESIGGDKTFTGKVIVAGELYNPEFTGMATSNVAVGGATIYLRRIGRFVQASSNTTSPSSTITAGSTFPLPDGFRGVVDQLHLSGSNGVEAYITPDNIYFVTQWEKGIGARLSGTWLTIDKMPNQ</sequence>
<gene>
    <name evidence="1" type="ORF">HAU43_01050</name>
</gene>
<dbReference type="CDD" id="cd19958">
    <property type="entry name" value="pyocin_knob"/>
    <property type="match status" value="1"/>
</dbReference>
<comment type="caution">
    <text evidence="1">The sequence shown here is derived from an EMBL/GenBank/DDBJ whole genome shotgun (WGS) entry which is preliminary data.</text>
</comment>
<protein>
    <recommendedName>
        <fullName evidence="3">Lower baseplate protein N-terminal domain-containing protein</fullName>
    </recommendedName>
</protein>
<dbReference type="Gene3D" id="6.10.140.2190">
    <property type="match status" value="4"/>
</dbReference>
<reference evidence="1" key="2">
    <citation type="journal article" date="2021" name="Int. J. Food Microbiol.">
        <title>Safety demonstration of a microbial species for use in the food chain: Weissella confusa.</title>
        <authorList>
            <person name="Bourdichon F."/>
            <person name="Patrone V."/>
            <person name="Fontana A."/>
            <person name="Milani G."/>
            <person name="Morelli L."/>
        </authorList>
    </citation>
    <scope>NUCLEOTIDE SEQUENCE</scope>
    <source>
        <strain evidence="1">CCUG 30943</strain>
    </source>
</reference>
<dbReference type="Proteomes" id="UP000808038">
    <property type="component" value="Unassembled WGS sequence"/>
</dbReference>
<dbReference type="AlphaFoldDB" id="A0AAE2V8F6"/>
<organism evidence="1 2">
    <name type="scientific">Weissella confusa</name>
    <name type="common">Lactobacillus confusus</name>
    <dbReference type="NCBI Taxonomy" id="1583"/>
    <lineage>
        <taxon>Bacteria</taxon>
        <taxon>Bacillati</taxon>
        <taxon>Bacillota</taxon>
        <taxon>Bacilli</taxon>
        <taxon>Lactobacillales</taxon>
        <taxon>Lactobacillaceae</taxon>
        <taxon>Weissella</taxon>
    </lineage>
</organism>
<evidence type="ECO:0000313" key="1">
    <source>
        <dbReference type="EMBL" id="MBJ7631703.1"/>
    </source>
</evidence>
<accession>A0AAE2V8F6</accession>
<dbReference type="SUPFAM" id="SSF69349">
    <property type="entry name" value="Phage fibre proteins"/>
    <property type="match status" value="4"/>
</dbReference>
<dbReference type="EMBL" id="JAAOCX010000001">
    <property type="protein sequence ID" value="MBJ7631703.1"/>
    <property type="molecule type" value="Genomic_DNA"/>
</dbReference>
<evidence type="ECO:0008006" key="3">
    <source>
        <dbReference type="Google" id="ProtNLM"/>
    </source>
</evidence>